<evidence type="ECO:0000313" key="2">
    <source>
        <dbReference type="EMBL" id="WJZ82014.1"/>
    </source>
</evidence>
<accession>A0ABY9BH39</accession>
<feature type="compositionally biased region" description="Basic and acidic residues" evidence="1">
    <location>
        <begin position="37"/>
        <end position="46"/>
    </location>
</feature>
<dbReference type="EMBL" id="CP126649">
    <property type="protein sequence ID" value="WJZ82014.1"/>
    <property type="molecule type" value="Genomic_DNA"/>
</dbReference>
<name>A0ABY9BH39_VITVI</name>
<feature type="compositionally biased region" description="Polar residues" evidence="1">
    <location>
        <begin position="1"/>
        <end position="10"/>
    </location>
</feature>
<evidence type="ECO:0000313" key="3">
    <source>
        <dbReference type="Proteomes" id="UP001227230"/>
    </source>
</evidence>
<keyword evidence="3" id="KW-1185">Reference proteome</keyword>
<sequence length="67" mass="6841">MNSELSTSDSFPLESSKHASQSGGAPEGLVFAGSDSKGGEEGEKRSSTCIPHGSASAIGRRRAMEDA</sequence>
<feature type="region of interest" description="Disordered" evidence="1">
    <location>
        <begin position="1"/>
        <end position="67"/>
    </location>
</feature>
<evidence type="ECO:0000256" key="1">
    <source>
        <dbReference type="SAM" id="MobiDB-lite"/>
    </source>
</evidence>
<protein>
    <submittedName>
        <fullName evidence="2">Uncharacterized protein</fullName>
    </submittedName>
</protein>
<dbReference type="Proteomes" id="UP001227230">
    <property type="component" value="Chromosome 2"/>
</dbReference>
<proteinExistence type="predicted"/>
<reference evidence="2 3" key="1">
    <citation type="journal article" date="2023" name="Hortic Res">
        <title>The complete reference genome for grapevine (Vitis vinifera L.) genetics and breeding.</title>
        <authorList>
            <person name="Shi X."/>
            <person name="Cao S."/>
            <person name="Wang X."/>
            <person name="Huang S."/>
            <person name="Wang Y."/>
            <person name="Liu Z."/>
            <person name="Liu W."/>
            <person name="Leng X."/>
            <person name="Peng Y."/>
            <person name="Wang N."/>
            <person name="Wang Y."/>
            <person name="Ma Z."/>
            <person name="Xu X."/>
            <person name="Zhang F."/>
            <person name="Xue H."/>
            <person name="Zhong H."/>
            <person name="Wang Y."/>
            <person name="Zhang K."/>
            <person name="Velt A."/>
            <person name="Avia K."/>
            <person name="Holtgrawe D."/>
            <person name="Grimplet J."/>
            <person name="Matus J.T."/>
            <person name="Ware D."/>
            <person name="Wu X."/>
            <person name="Wang H."/>
            <person name="Liu C."/>
            <person name="Fang Y."/>
            <person name="Rustenholz C."/>
            <person name="Cheng Z."/>
            <person name="Xiao H."/>
            <person name="Zhou Y."/>
        </authorList>
    </citation>
    <scope>NUCLEOTIDE SEQUENCE [LARGE SCALE GENOMIC DNA]</scope>
    <source>
        <strain evidence="3">cv. Pinot noir / PN40024</strain>
        <tissue evidence="2">Leaf</tissue>
    </source>
</reference>
<gene>
    <name evidence="2" type="ORF">VitviT2T_001812</name>
</gene>
<organism evidence="2 3">
    <name type="scientific">Vitis vinifera</name>
    <name type="common">Grape</name>
    <dbReference type="NCBI Taxonomy" id="29760"/>
    <lineage>
        <taxon>Eukaryota</taxon>
        <taxon>Viridiplantae</taxon>
        <taxon>Streptophyta</taxon>
        <taxon>Embryophyta</taxon>
        <taxon>Tracheophyta</taxon>
        <taxon>Spermatophyta</taxon>
        <taxon>Magnoliopsida</taxon>
        <taxon>eudicotyledons</taxon>
        <taxon>Gunneridae</taxon>
        <taxon>Pentapetalae</taxon>
        <taxon>rosids</taxon>
        <taxon>Vitales</taxon>
        <taxon>Vitaceae</taxon>
        <taxon>Viteae</taxon>
        <taxon>Vitis</taxon>
    </lineage>
</organism>